<dbReference type="AlphaFoldDB" id="A0A5S4F8N0"/>
<name>A0A5S4F8N0_9ACTN</name>
<organism evidence="2 3">
    <name type="scientific">Nonomuraea turkmeniaca</name>
    <dbReference type="NCBI Taxonomy" id="103838"/>
    <lineage>
        <taxon>Bacteria</taxon>
        <taxon>Bacillati</taxon>
        <taxon>Actinomycetota</taxon>
        <taxon>Actinomycetes</taxon>
        <taxon>Streptosporangiales</taxon>
        <taxon>Streptosporangiaceae</taxon>
        <taxon>Nonomuraea</taxon>
    </lineage>
</organism>
<protein>
    <submittedName>
        <fullName evidence="2">Uncharacterized protein</fullName>
    </submittedName>
</protein>
<evidence type="ECO:0000256" key="1">
    <source>
        <dbReference type="SAM" id="MobiDB-lite"/>
    </source>
</evidence>
<evidence type="ECO:0000313" key="2">
    <source>
        <dbReference type="EMBL" id="TMR12896.1"/>
    </source>
</evidence>
<proteinExistence type="predicted"/>
<gene>
    <name evidence="2" type="ORF">ETD86_31650</name>
</gene>
<dbReference type="RefSeq" id="WP_138670290.1">
    <property type="nucleotide sequence ID" value="NZ_VCKY01000128.1"/>
</dbReference>
<feature type="region of interest" description="Disordered" evidence="1">
    <location>
        <begin position="1"/>
        <end position="21"/>
    </location>
</feature>
<dbReference type="Proteomes" id="UP000309128">
    <property type="component" value="Unassembled WGS sequence"/>
</dbReference>
<sequence>MDVDHSSMEGSGEAIRTDGGEFGQSLSRLRARLESLIPYFGNPDSDEAAQIFRRGTDGHPGFDAAYEDLRTAQRNIGEAYQDIGSAVVAMSKNVEAADWASMVGENDSVKELVEFAERTDDAISVPTTLVERA</sequence>
<evidence type="ECO:0000313" key="3">
    <source>
        <dbReference type="Proteomes" id="UP000309128"/>
    </source>
</evidence>
<keyword evidence="3" id="KW-1185">Reference proteome</keyword>
<dbReference type="EMBL" id="VCKY01000128">
    <property type="protein sequence ID" value="TMR12896.1"/>
    <property type="molecule type" value="Genomic_DNA"/>
</dbReference>
<reference evidence="2 3" key="1">
    <citation type="submission" date="2019-05" db="EMBL/GenBank/DDBJ databases">
        <title>Draft genome sequence of Nonomuraea turkmeniaca DSM 43926.</title>
        <authorList>
            <person name="Saricaoglu S."/>
            <person name="Isik K."/>
        </authorList>
    </citation>
    <scope>NUCLEOTIDE SEQUENCE [LARGE SCALE GENOMIC DNA]</scope>
    <source>
        <strain evidence="2 3">DSM 43926</strain>
    </source>
</reference>
<dbReference type="OrthoDB" id="3533503at2"/>
<accession>A0A5S4F8N0</accession>
<comment type="caution">
    <text evidence="2">The sequence shown here is derived from an EMBL/GenBank/DDBJ whole genome shotgun (WGS) entry which is preliminary data.</text>
</comment>